<sequence length="180" mass="20485">MISGDSFSHVCPSRVPTGRWTLPNRAIQKRACGPRRESTFGSVHKGRKQVHFNPSDLVWFHLRKRKSKLMPLAEGPFHVKEKINENTYKIELRDDYNVSATFNVSDLSLYFEDEEDLDLRANRFKPSGGDVRQNAIQDEAKSNSGLITRSMAKKLAATRPWPITILKCMEIGGQTPDQVK</sequence>
<dbReference type="InterPro" id="IPR056924">
    <property type="entry name" value="SH3_Tf2-1"/>
</dbReference>
<dbReference type="AlphaFoldDB" id="A0A2I0J8M3"/>
<gene>
    <name evidence="2" type="ORF">CRG98_027023</name>
</gene>
<dbReference type="EMBL" id="PGOL01001925">
    <property type="protein sequence ID" value="PKI52595.1"/>
    <property type="molecule type" value="Genomic_DNA"/>
</dbReference>
<keyword evidence="3" id="KW-1185">Reference proteome</keyword>
<name>A0A2I0J8M3_PUNGR</name>
<evidence type="ECO:0000313" key="2">
    <source>
        <dbReference type="EMBL" id="PKI52595.1"/>
    </source>
</evidence>
<evidence type="ECO:0000313" key="3">
    <source>
        <dbReference type="Proteomes" id="UP000233551"/>
    </source>
</evidence>
<dbReference type="Pfam" id="PF24626">
    <property type="entry name" value="SH3_Tf2-1"/>
    <property type="match status" value="1"/>
</dbReference>
<evidence type="ECO:0000259" key="1">
    <source>
        <dbReference type="Pfam" id="PF24626"/>
    </source>
</evidence>
<protein>
    <recommendedName>
        <fullName evidence="1">Tf2-1-like SH3-like domain-containing protein</fullName>
    </recommendedName>
</protein>
<organism evidence="2 3">
    <name type="scientific">Punica granatum</name>
    <name type="common">Pomegranate</name>
    <dbReference type="NCBI Taxonomy" id="22663"/>
    <lineage>
        <taxon>Eukaryota</taxon>
        <taxon>Viridiplantae</taxon>
        <taxon>Streptophyta</taxon>
        <taxon>Embryophyta</taxon>
        <taxon>Tracheophyta</taxon>
        <taxon>Spermatophyta</taxon>
        <taxon>Magnoliopsida</taxon>
        <taxon>eudicotyledons</taxon>
        <taxon>Gunneridae</taxon>
        <taxon>Pentapetalae</taxon>
        <taxon>rosids</taxon>
        <taxon>malvids</taxon>
        <taxon>Myrtales</taxon>
        <taxon>Lythraceae</taxon>
        <taxon>Punica</taxon>
    </lineage>
</organism>
<reference evidence="2 3" key="1">
    <citation type="submission" date="2017-11" db="EMBL/GenBank/DDBJ databases">
        <title>De-novo sequencing of pomegranate (Punica granatum L.) genome.</title>
        <authorList>
            <person name="Akparov Z."/>
            <person name="Amiraslanov A."/>
            <person name="Hajiyeva S."/>
            <person name="Abbasov M."/>
            <person name="Kaur K."/>
            <person name="Hamwieh A."/>
            <person name="Solovyev V."/>
            <person name="Salamov A."/>
            <person name="Braich B."/>
            <person name="Kosarev P."/>
            <person name="Mahmoud A."/>
            <person name="Hajiyev E."/>
            <person name="Babayeva S."/>
            <person name="Izzatullayeva V."/>
            <person name="Mammadov A."/>
            <person name="Mammadov A."/>
            <person name="Sharifova S."/>
            <person name="Ojaghi J."/>
            <person name="Eynullazada K."/>
            <person name="Bayramov B."/>
            <person name="Abdulazimova A."/>
            <person name="Shahmuradov I."/>
        </authorList>
    </citation>
    <scope>NUCLEOTIDE SEQUENCE [LARGE SCALE GENOMIC DNA]</scope>
    <source>
        <strain evidence="3">cv. AG2017</strain>
        <tissue evidence="2">Leaf</tissue>
    </source>
</reference>
<proteinExistence type="predicted"/>
<dbReference type="Proteomes" id="UP000233551">
    <property type="component" value="Unassembled WGS sequence"/>
</dbReference>
<feature type="domain" description="Tf2-1-like SH3-like" evidence="1">
    <location>
        <begin position="62"/>
        <end position="110"/>
    </location>
</feature>
<comment type="caution">
    <text evidence="2">The sequence shown here is derived from an EMBL/GenBank/DDBJ whole genome shotgun (WGS) entry which is preliminary data.</text>
</comment>
<accession>A0A2I0J8M3</accession>